<dbReference type="EMBL" id="AVOT02105082">
    <property type="protein sequence ID" value="MBW0579438.1"/>
    <property type="molecule type" value="Genomic_DNA"/>
</dbReference>
<evidence type="ECO:0000313" key="2">
    <source>
        <dbReference type="Proteomes" id="UP000765509"/>
    </source>
</evidence>
<name>A0A9Q3PZ34_9BASI</name>
<sequence length="113" mass="12860">MVIKVSPVSLEFERFKSEQLNEAEVILHLTDRQGNELSNIIYDHKEAFASYKEPLGSVVGHEFDIIINIERPYPPLLRRPAYPENPKSIEALELHIEELLDLGVKGKVGHNGE</sequence>
<keyword evidence="2" id="KW-1185">Reference proteome</keyword>
<gene>
    <name evidence="1" type="ORF">O181_119153</name>
</gene>
<evidence type="ECO:0000313" key="1">
    <source>
        <dbReference type="EMBL" id="MBW0579438.1"/>
    </source>
</evidence>
<dbReference type="AlphaFoldDB" id="A0A9Q3PZ34"/>
<reference evidence="1" key="1">
    <citation type="submission" date="2021-03" db="EMBL/GenBank/DDBJ databases">
        <title>Draft genome sequence of rust myrtle Austropuccinia psidii MF-1, a brazilian biotype.</title>
        <authorList>
            <person name="Quecine M.C."/>
            <person name="Pachon D.M.R."/>
            <person name="Bonatelli M.L."/>
            <person name="Correr F.H."/>
            <person name="Franceschini L.M."/>
            <person name="Leite T.F."/>
            <person name="Margarido G.R.A."/>
            <person name="Almeida C.A."/>
            <person name="Ferrarezi J.A."/>
            <person name="Labate C.A."/>
        </authorList>
    </citation>
    <scope>NUCLEOTIDE SEQUENCE</scope>
    <source>
        <strain evidence="1">MF-1</strain>
    </source>
</reference>
<dbReference type="Proteomes" id="UP000765509">
    <property type="component" value="Unassembled WGS sequence"/>
</dbReference>
<accession>A0A9Q3PZ34</accession>
<organism evidence="1 2">
    <name type="scientific">Austropuccinia psidii MF-1</name>
    <dbReference type="NCBI Taxonomy" id="1389203"/>
    <lineage>
        <taxon>Eukaryota</taxon>
        <taxon>Fungi</taxon>
        <taxon>Dikarya</taxon>
        <taxon>Basidiomycota</taxon>
        <taxon>Pucciniomycotina</taxon>
        <taxon>Pucciniomycetes</taxon>
        <taxon>Pucciniales</taxon>
        <taxon>Sphaerophragmiaceae</taxon>
        <taxon>Austropuccinia</taxon>
    </lineage>
</organism>
<comment type="caution">
    <text evidence="1">The sequence shown here is derived from an EMBL/GenBank/DDBJ whole genome shotgun (WGS) entry which is preliminary data.</text>
</comment>
<dbReference type="OrthoDB" id="6060525at2759"/>
<protein>
    <submittedName>
        <fullName evidence="1">Uncharacterized protein</fullName>
    </submittedName>
</protein>
<proteinExistence type="predicted"/>